<evidence type="ECO:0008006" key="3">
    <source>
        <dbReference type="Google" id="ProtNLM"/>
    </source>
</evidence>
<protein>
    <recommendedName>
        <fullName evidence="3">ABC transporter permease</fullName>
    </recommendedName>
</protein>
<keyword evidence="1" id="KW-1133">Transmembrane helix</keyword>
<dbReference type="AlphaFoldDB" id="A0AB39HKS7"/>
<organism evidence="2">
    <name type="scientific">Ornithinibacillus sp. 4-3</name>
    <dbReference type="NCBI Taxonomy" id="3231488"/>
    <lineage>
        <taxon>Bacteria</taxon>
        <taxon>Bacillati</taxon>
        <taxon>Bacillota</taxon>
        <taxon>Bacilli</taxon>
        <taxon>Bacillales</taxon>
        <taxon>Bacillaceae</taxon>
        <taxon>Ornithinibacillus</taxon>
    </lineage>
</organism>
<feature type="transmembrane region" description="Helical" evidence="1">
    <location>
        <begin position="20"/>
        <end position="41"/>
    </location>
</feature>
<feature type="transmembrane region" description="Helical" evidence="1">
    <location>
        <begin position="103"/>
        <end position="125"/>
    </location>
</feature>
<reference evidence="2" key="1">
    <citation type="submission" date="2024-07" db="EMBL/GenBank/DDBJ databases">
        <title>Halotolerant mesophilic bacterium Ornithinibacillus sp. 4-3, sp. nov., isolated from soil.</title>
        <authorList>
            <person name="Sidarenka A.V."/>
            <person name="Guliayeva D.E."/>
            <person name="Leanovich S.I."/>
            <person name="Hileuskaya K.S."/>
            <person name="Akhremchuk A.E."/>
            <person name="Sikolenko M.A."/>
            <person name="Valentovich L.N."/>
        </authorList>
    </citation>
    <scope>NUCLEOTIDE SEQUENCE</scope>
    <source>
        <strain evidence="2">4-3</strain>
    </source>
</reference>
<dbReference type="EMBL" id="CP162599">
    <property type="protein sequence ID" value="XDK32739.1"/>
    <property type="molecule type" value="Genomic_DNA"/>
</dbReference>
<keyword evidence="1" id="KW-0472">Membrane</keyword>
<evidence type="ECO:0000256" key="1">
    <source>
        <dbReference type="SAM" id="Phobius"/>
    </source>
</evidence>
<sequence length="240" mass="27718">MEHWSQALRFALFELKASKWKFIFVVIFSIFMGFSFVFSMPEYLKRPFFVSDVLFILLFSAMTVWLRASAFQLKGKGENFYSPTVVLLKQLPITSSVIAKSRFIVYFAYAIPMQSIILITMYIFTPALQDVLPMESFINFCIIWFAFSVYVGGIFAASDAGTNEASPMKTFIYITSMIIIGAIILYLIYAIFNTGIIMLTIRFANNWPLLSIIISVLLAVIGYFYWYNEMKKMLRGTDYY</sequence>
<feature type="transmembrane region" description="Helical" evidence="1">
    <location>
        <begin position="47"/>
        <end position="66"/>
    </location>
</feature>
<gene>
    <name evidence="2" type="ORF">AB4Y30_17290</name>
</gene>
<feature type="transmembrane region" description="Helical" evidence="1">
    <location>
        <begin position="207"/>
        <end position="226"/>
    </location>
</feature>
<keyword evidence="1" id="KW-0812">Transmembrane</keyword>
<accession>A0AB39HKS7</accession>
<feature type="transmembrane region" description="Helical" evidence="1">
    <location>
        <begin position="170"/>
        <end position="192"/>
    </location>
</feature>
<evidence type="ECO:0000313" key="2">
    <source>
        <dbReference type="EMBL" id="XDK32739.1"/>
    </source>
</evidence>
<proteinExistence type="predicted"/>
<name>A0AB39HKS7_9BACI</name>
<dbReference type="RefSeq" id="WP_368653427.1">
    <property type="nucleotide sequence ID" value="NZ_CP162599.1"/>
</dbReference>
<feature type="transmembrane region" description="Helical" evidence="1">
    <location>
        <begin position="137"/>
        <end position="158"/>
    </location>
</feature>